<dbReference type="PANTHER" id="PTHR43316:SF3">
    <property type="entry name" value="HALOACID DEHALOGENASE, TYPE II (AFU_ORTHOLOGUE AFUA_2G07750)-RELATED"/>
    <property type="match status" value="1"/>
</dbReference>
<evidence type="ECO:0000256" key="1">
    <source>
        <dbReference type="ARBA" id="ARBA00022801"/>
    </source>
</evidence>
<dbReference type="PANTHER" id="PTHR43316">
    <property type="entry name" value="HYDROLASE, HALOACID DELAHOGENASE-RELATED"/>
    <property type="match status" value="1"/>
</dbReference>
<dbReference type="AlphaFoldDB" id="A0A9Q8PFW8"/>
<dbReference type="GO" id="GO:0016791">
    <property type="term" value="F:phosphatase activity"/>
    <property type="evidence" value="ECO:0007669"/>
    <property type="project" value="UniProtKB-ARBA"/>
</dbReference>
<dbReference type="InterPro" id="IPR051540">
    <property type="entry name" value="S-2-haloacid_dehalogenase"/>
</dbReference>
<keyword evidence="3" id="KW-1185">Reference proteome</keyword>
<evidence type="ECO:0000313" key="3">
    <source>
        <dbReference type="Proteomes" id="UP000756132"/>
    </source>
</evidence>
<reference evidence="2" key="1">
    <citation type="submission" date="2021-12" db="EMBL/GenBank/DDBJ databases">
        <authorList>
            <person name="Zaccaron A."/>
            <person name="Stergiopoulos I."/>
        </authorList>
    </citation>
    <scope>NUCLEOTIDE SEQUENCE</scope>
    <source>
        <strain evidence="2">Race5_Kim</strain>
    </source>
</reference>
<dbReference type="EMBL" id="CP090171">
    <property type="protein sequence ID" value="UJO21869.1"/>
    <property type="molecule type" value="Genomic_DNA"/>
</dbReference>
<keyword evidence="1" id="KW-0378">Hydrolase</keyword>
<dbReference type="InterPro" id="IPR036412">
    <property type="entry name" value="HAD-like_sf"/>
</dbReference>
<dbReference type="OrthoDB" id="40579at2759"/>
<dbReference type="RefSeq" id="XP_047766235.1">
    <property type="nucleotide sequence ID" value="XM_047908804.1"/>
</dbReference>
<evidence type="ECO:0000313" key="2">
    <source>
        <dbReference type="EMBL" id="UJO21869.1"/>
    </source>
</evidence>
<dbReference type="SFLD" id="SFLDG01129">
    <property type="entry name" value="C1.5:_HAD__Beta-PGM__Phosphata"/>
    <property type="match status" value="1"/>
</dbReference>
<dbReference type="GeneID" id="71989534"/>
<dbReference type="InterPro" id="IPR023198">
    <property type="entry name" value="PGP-like_dom2"/>
</dbReference>
<dbReference type="KEGG" id="ffu:CLAFUR5_09656"/>
<dbReference type="Proteomes" id="UP000756132">
    <property type="component" value="Chromosome 9"/>
</dbReference>
<accession>A0A9Q8PFW8</accession>
<dbReference type="NCBIfam" id="TIGR01493">
    <property type="entry name" value="HAD-SF-IA-v2"/>
    <property type="match status" value="1"/>
</dbReference>
<dbReference type="Gene3D" id="1.10.150.240">
    <property type="entry name" value="Putative phosphatase, domain 2"/>
    <property type="match status" value="1"/>
</dbReference>
<dbReference type="InterPro" id="IPR023214">
    <property type="entry name" value="HAD_sf"/>
</dbReference>
<name>A0A9Q8PFW8_PASFU</name>
<evidence type="ECO:0008006" key="4">
    <source>
        <dbReference type="Google" id="ProtNLM"/>
    </source>
</evidence>
<protein>
    <recommendedName>
        <fullName evidence="4">Haloacid dehalogenase</fullName>
    </recommendedName>
</protein>
<dbReference type="SFLD" id="SFLDS00003">
    <property type="entry name" value="Haloacid_Dehalogenase"/>
    <property type="match status" value="1"/>
</dbReference>
<dbReference type="InterPro" id="IPR006439">
    <property type="entry name" value="HAD-SF_hydro_IA"/>
</dbReference>
<gene>
    <name evidence="2" type="ORF">CLAFUR5_09656</name>
</gene>
<sequence length="290" mass="33274">MSGLQDVKAFYFDVFGTCVDWRRSVTDCLWNMARESLNSASMSLSTRIRIIATDMTYKQWGRWGELAQEWRNSYLAFTRSIAADPNFPYKTVDEHHLDSLREILLSRGLYFARPDGADPALVHDGSLWDEAKILKISQIWHYLEPWPDTNEELAELNKNFETCTLSNGNVRLLEDMCAYGKMPFCNIFSAEMFQSYKPNPKVYLGAGEKLNLKPEECMTVAAHLDDLKYAKQAGLRTLYVERAREERHPELRGEDIPDIWVKEDENGFVTAAGKLVTAIRNDGQVRVLAD</sequence>
<dbReference type="Pfam" id="PF00702">
    <property type="entry name" value="Hydrolase"/>
    <property type="match status" value="1"/>
</dbReference>
<dbReference type="SUPFAM" id="SSF56784">
    <property type="entry name" value="HAD-like"/>
    <property type="match status" value="1"/>
</dbReference>
<dbReference type="Gene3D" id="3.40.50.1000">
    <property type="entry name" value="HAD superfamily/HAD-like"/>
    <property type="match status" value="1"/>
</dbReference>
<reference evidence="2" key="2">
    <citation type="journal article" date="2022" name="Microb. Genom.">
        <title>A chromosome-scale genome assembly of the tomato pathogen Cladosporium fulvum reveals a compartmentalized genome architecture and the presence of a dispensable chromosome.</title>
        <authorList>
            <person name="Zaccaron A.Z."/>
            <person name="Chen L.H."/>
            <person name="Samaras A."/>
            <person name="Stergiopoulos I."/>
        </authorList>
    </citation>
    <scope>NUCLEOTIDE SEQUENCE</scope>
    <source>
        <strain evidence="2">Race5_Kim</strain>
    </source>
</reference>
<proteinExistence type="predicted"/>
<organism evidence="2 3">
    <name type="scientific">Passalora fulva</name>
    <name type="common">Tomato leaf mold</name>
    <name type="synonym">Cladosporium fulvum</name>
    <dbReference type="NCBI Taxonomy" id="5499"/>
    <lineage>
        <taxon>Eukaryota</taxon>
        <taxon>Fungi</taxon>
        <taxon>Dikarya</taxon>
        <taxon>Ascomycota</taxon>
        <taxon>Pezizomycotina</taxon>
        <taxon>Dothideomycetes</taxon>
        <taxon>Dothideomycetidae</taxon>
        <taxon>Mycosphaerellales</taxon>
        <taxon>Mycosphaerellaceae</taxon>
        <taxon>Fulvia</taxon>
    </lineage>
</organism>